<dbReference type="EMBL" id="JABWDY010039416">
    <property type="protein sequence ID" value="KAF5178914.1"/>
    <property type="molecule type" value="Genomic_DNA"/>
</dbReference>
<proteinExistence type="predicted"/>
<dbReference type="AlphaFoldDB" id="A0A7J6V1Q8"/>
<protein>
    <submittedName>
        <fullName evidence="1">Uncharacterized protein</fullName>
    </submittedName>
</protein>
<comment type="caution">
    <text evidence="1">The sequence shown here is derived from an EMBL/GenBank/DDBJ whole genome shotgun (WGS) entry which is preliminary data.</text>
</comment>
<organism evidence="1 2">
    <name type="scientific">Thalictrum thalictroides</name>
    <name type="common">Rue-anemone</name>
    <name type="synonym">Anemone thalictroides</name>
    <dbReference type="NCBI Taxonomy" id="46969"/>
    <lineage>
        <taxon>Eukaryota</taxon>
        <taxon>Viridiplantae</taxon>
        <taxon>Streptophyta</taxon>
        <taxon>Embryophyta</taxon>
        <taxon>Tracheophyta</taxon>
        <taxon>Spermatophyta</taxon>
        <taxon>Magnoliopsida</taxon>
        <taxon>Ranunculales</taxon>
        <taxon>Ranunculaceae</taxon>
        <taxon>Thalictroideae</taxon>
        <taxon>Thalictrum</taxon>
    </lineage>
</organism>
<name>A0A7J6V1Q8_THATH</name>
<sequence length="110" mass="11466">MPIVVGLMVGSVHQSYAFPIGVEVGADDFGRVGAGELVMLNALHLLNFDSEGVLVHGCVHERHSVLLQIVCPFGGGNLTELAVSVGCVVRGSGAHDPIDGSSDMNCYLHP</sequence>
<gene>
    <name evidence="1" type="ORF">FRX31_031499</name>
</gene>
<dbReference type="Proteomes" id="UP000554482">
    <property type="component" value="Unassembled WGS sequence"/>
</dbReference>
<reference evidence="1 2" key="1">
    <citation type="submission" date="2020-06" db="EMBL/GenBank/DDBJ databases">
        <title>Transcriptomic and genomic resources for Thalictrum thalictroides and T. hernandezii: Facilitating candidate gene discovery in an emerging model plant lineage.</title>
        <authorList>
            <person name="Arias T."/>
            <person name="Riano-Pachon D.M."/>
            <person name="Di Stilio V.S."/>
        </authorList>
    </citation>
    <scope>NUCLEOTIDE SEQUENCE [LARGE SCALE GENOMIC DNA]</scope>
    <source>
        <strain evidence="2">cv. WT478/WT964</strain>
        <tissue evidence="1">Leaves</tissue>
    </source>
</reference>
<evidence type="ECO:0000313" key="2">
    <source>
        <dbReference type="Proteomes" id="UP000554482"/>
    </source>
</evidence>
<keyword evidence="2" id="KW-1185">Reference proteome</keyword>
<accession>A0A7J6V1Q8</accession>
<evidence type="ECO:0000313" key="1">
    <source>
        <dbReference type="EMBL" id="KAF5178914.1"/>
    </source>
</evidence>